<dbReference type="RefSeq" id="XP_008604824.1">
    <property type="nucleotide sequence ID" value="XM_008606602.1"/>
</dbReference>
<proteinExistence type="predicted"/>
<evidence type="ECO:0000313" key="2">
    <source>
        <dbReference type="Proteomes" id="UP000030762"/>
    </source>
</evidence>
<dbReference type="OrthoDB" id="122000at2759"/>
<accession>T0R724</accession>
<dbReference type="AlphaFoldDB" id="T0R724"/>
<dbReference type="GeneID" id="19941816"/>
<dbReference type="Proteomes" id="UP000030762">
    <property type="component" value="Unassembled WGS sequence"/>
</dbReference>
<dbReference type="VEuPathDB" id="FungiDB:SDRG_01089"/>
<keyword evidence="2" id="KW-1185">Reference proteome</keyword>
<sequence>MWKIWMRRGLISEGTRVRLYKCYVLPVLLYNCGTVSSARDLPPEHAFADVALYKRCDSEPLSTIVTANVGAF</sequence>
<name>T0R724_SAPDV</name>
<organism evidence="1 2">
    <name type="scientific">Saprolegnia diclina (strain VS20)</name>
    <dbReference type="NCBI Taxonomy" id="1156394"/>
    <lineage>
        <taxon>Eukaryota</taxon>
        <taxon>Sar</taxon>
        <taxon>Stramenopiles</taxon>
        <taxon>Oomycota</taxon>
        <taxon>Saprolegniomycetes</taxon>
        <taxon>Saprolegniales</taxon>
        <taxon>Saprolegniaceae</taxon>
        <taxon>Saprolegnia</taxon>
    </lineage>
</organism>
<reference evidence="1 2" key="1">
    <citation type="submission" date="2012-04" db="EMBL/GenBank/DDBJ databases">
        <title>The Genome Sequence of Saprolegnia declina VS20.</title>
        <authorList>
            <consortium name="The Broad Institute Genome Sequencing Platform"/>
            <person name="Russ C."/>
            <person name="Nusbaum C."/>
            <person name="Tyler B."/>
            <person name="van West P."/>
            <person name="Dieguez-Uribeondo J."/>
            <person name="de Bruijn I."/>
            <person name="Tripathy S."/>
            <person name="Jiang R."/>
            <person name="Young S.K."/>
            <person name="Zeng Q."/>
            <person name="Gargeya S."/>
            <person name="Fitzgerald M."/>
            <person name="Haas B."/>
            <person name="Abouelleil A."/>
            <person name="Alvarado L."/>
            <person name="Arachchi H.M."/>
            <person name="Berlin A."/>
            <person name="Chapman S.B."/>
            <person name="Goldberg J."/>
            <person name="Griggs A."/>
            <person name="Gujja S."/>
            <person name="Hansen M."/>
            <person name="Howarth C."/>
            <person name="Imamovic A."/>
            <person name="Larimer J."/>
            <person name="McCowen C."/>
            <person name="Montmayeur A."/>
            <person name="Murphy C."/>
            <person name="Neiman D."/>
            <person name="Pearson M."/>
            <person name="Priest M."/>
            <person name="Roberts A."/>
            <person name="Saif S."/>
            <person name="Shea T."/>
            <person name="Sisk P."/>
            <person name="Sykes S."/>
            <person name="Wortman J."/>
            <person name="Nusbaum C."/>
            <person name="Birren B."/>
        </authorList>
    </citation>
    <scope>NUCLEOTIDE SEQUENCE [LARGE SCALE GENOMIC DNA]</scope>
    <source>
        <strain evidence="1 2">VS20</strain>
    </source>
</reference>
<gene>
    <name evidence="1" type="ORF">SDRG_01089</name>
</gene>
<dbReference type="EMBL" id="JH767133">
    <property type="protein sequence ID" value="EQC42255.1"/>
    <property type="molecule type" value="Genomic_DNA"/>
</dbReference>
<protein>
    <submittedName>
        <fullName evidence="1">Uncharacterized protein</fullName>
    </submittedName>
</protein>
<dbReference type="InParanoid" id="T0R724"/>
<evidence type="ECO:0000313" key="1">
    <source>
        <dbReference type="EMBL" id="EQC42255.1"/>
    </source>
</evidence>